<dbReference type="HAMAP" id="MF_01350">
    <property type="entry name" value="NDH1_NuoH"/>
    <property type="match status" value="1"/>
</dbReference>
<comment type="function">
    <text evidence="5">NDH-1 shuttles electrons from NADH, via FMN and iron-sulfur (Fe-S) centers, to quinones in the respiratory chain. The immediate electron acceptor for the enzyme in this species is believed to be ubiquinone. Couples the redox reaction to proton translocation (for every two electrons transferred, four hydrogen ions are translocated across the cytoplasmic membrane), and thus conserves the redox energy in a proton gradient. This subunit may bind ubiquinone.</text>
</comment>
<proteinExistence type="inferred from homology"/>
<keyword evidence="5" id="KW-0830">Ubiquinone</keyword>
<dbReference type="EMBL" id="BAABHF010000046">
    <property type="protein sequence ID" value="GAA4511579.1"/>
    <property type="molecule type" value="Genomic_DNA"/>
</dbReference>
<evidence type="ECO:0000256" key="5">
    <source>
        <dbReference type="HAMAP-Rule" id="MF_01350"/>
    </source>
</evidence>
<keyword evidence="5" id="KW-0874">Quinone</keyword>
<comment type="subcellular location">
    <subcellularLocation>
        <location evidence="5 6">Cell membrane</location>
        <topology evidence="5 6">Multi-pass membrane protein</topology>
    </subcellularLocation>
    <subcellularLocation>
        <location evidence="1">Membrane</location>
        <topology evidence="1">Multi-pass membrane protein</topology>
    </subcellularLocation>
</comment>
<evidence type="ECO:0000256" key="3">
    <source>
        <dbReference type="ARBA" id="ARBA00022989"/>
    </source>
</evidence>
<feature type="transmembrane region" description="Helical" evidence="5">
    <location>
        <begin position="324"/>
        <end position="344"/>
    </location>
</feature>
<comment type="catalytic activity">
    <reaction evidence="5">
        <text>a quinone + NADH + 5 H(+)(in) = a quinol + NAD(+) + 4 H(+)(out)</text>
        <dbReference type="Rhea" id="RHEA:57888"/>
        <dbReference type="ChEBI" id="CHEBI:15378"/>
        <dbReference type="ChEBI" id="CHEBI:24646"/>
        <dbReference type="ChEBI" id="CHEBI:57540"/>
        <dbReference type="ChEBI" id="CHEBI:57945"/>
        <dbReference type="ChEBI" id="CHEBI:132124"/>
    </reaction>
</comment>
<name>A0ABP8QW34_9ACTN</name>
<gene>
    <name evidence="5 8" type="primary">nuoH</name>
    <name evidence="8" type="ORF">GCM10023191_075950</name>
</gene>
<comment type="similarity">
    <text evidence="5 6">Belongs to the complex I subunit 1 family.</text>
</comment>
<dbReference type="PANTHER" id="PTHR11432">
    <property type="entry name" value="NADH DEHYDROGENASE SUBUNIT 1"/>
    <property type="match status" value="1"/>
</dbReference>
<keyword evidence="4 5" id="KW-0472">Membrane</keyword>
<dbReference type="Proteomes" id="UP001500503">
    <property type="component" value="Unassembled WGS sequence"/>
</dbReference>
<dbReference type="Pfam" id="PF00146">
    <property type="entry name" value="NADHdh"/>
    <property type="match status" value="1"/>
</dbReference>
<feature type="compositionally biased region" description="Basic and acidic residues" evidence="7">
    <location>
        <begin position="444"/>
        <end position="463"/>
    </location>
</feature>
<dbReference type="NCBIfam" id="NF004743">
    <property type="entry name" value="PRK06076.1-4"/>
    <property type="match status" value="1"/>
</dbReference>
<keyword evidence="5" id="KW-1003">Cell membrane</keyword>
<accession>A0ABP8QW34</accession>
<comment type="caution">
    <text evidence="8">The sequence shown here is derived from an EMBL/GenBank/DDBJ whole genome shotgun (WGS) entry which is preliminary data.</text>
</comment>
<dbReference type="InterPro" id="IPR001694">
    <property type="entry name" value="NADH_UbQ_OxRdtase_su1/FPO"/>
</dbReference>
<dbReference type="InterPro" id="IPR018086">
    <property type="entry name" value="NADH_UbQ_OxRdtase_su1_CS"/>
</dbReference>
<evidence type="ECO:0000313" key="9">
    <source>
        <dbReference type="Proteomes" id="UP001500503"/>
    </source>
</evidence>
<feature type="transmembrane region" description="Helical" evidence="5">
    <location>
        <begin position="356"/>
        <end position="378"/>
    </location>
</feature>
<reference evidence="9" key="1">
    <citation type="journal article" date="2019" name="Int. J. Syst. Evol. Microbiol.">
        <title>The Global Catalogue of Microorganisms (GCM) 10K type strain sequencing project: providing services to taxonomists for standard genome sequencing and annotation.</title>
        <authorList>
            <consortium name="The Broad Institute Genomics Platform"/>
            <consortium name="The Broad Institute Genome Sequencing Center for Infectious Disease"/>
            <person name="Wu L."/>
            <person name="Ma J."/>
        </authorList>
    </citation>
    <scope>NUCLEOTIDE SEQUENCE [LARGE SCALE GENOMIC DNA]</scope>
    <source>
        <strain evidence="9">JCM 17933</strain>
    </source>
</reference>
<sequence>MIAAHVLAEAMTATPRTEQCTGKPYGLGSFGCDPWWLVGAKAIVIFVFLLLTVLMAVWAERRIIGRMQLRPGPNRAGPFGLLQSLLDGVKGATKEDIVPRGVDKVVFFLAPVMAAAPALVSFSIIPFGGIVSIGGHKTPLQLTDLPVAVLLVLAMSSMGVYGFVLAGWSSMSPYSLLGGMRSSAQVISYEIAMGLSFVAVFLFAGSLSTSEIVGAQAHGGTYHFLGMTGHYPSWYVVLLFPSFVIYLFTMLGESGRIPFDLPEGEGELVAGYHTEYSSLKFLMFYLAEYINMATLSALATTLFLGGYRAPWPITGIWSGANSGWWPILWFLIKMWLFIFGFVWVRASLPRVRYDQLMRLGWKVLIPVSLGWILFVSAVRALRNEQHDTRPVMLIAAAVIIVLLIISVIWERVSGSGKAEVAQEAAESEPDPMAGGFPVPPLDAPHYHGAGDARANKSTEATRA</sequence>
<keyword evidence="5" id="KW-1278">Translocase</keyword>
<feature type="transmembrane region" description="Helical" evidence="5">
    <location>
        <begin position="189"/>
        <end position="213"/>
    </location>
</feature>
<keyword evidence="9" id="KW-1185">Reference proteome</keyword>
<evidence type="ECO:0000256" key="2">
    <source>
        <dbReference type="ARBA" id="ARBA00022692"/>
    </source>
</evidence>
<keyword evidence="5 6" id="KW-0520">NAD</keyword>
<feature type="transmembrane region" description="Helical" evidence="5">
    <location>
        <begin position="282"/>
        <end position="304"/>
    </location>
</feature>
<evidence type="ECO:0000256" key="6">
    <source>
        <dbReference type="RuleBase" id="RU000471"/>
    </source>
</evidence>
<keyword evidence="3 5" id="KW-1133">Transmembrane helix</keyword>
<dbReference type="EC" id="7.1.1.-" evidence="5"/>
<keyword evidence="2 5" id="KW-0812">Transmembrane</keyword>
<feature type="transmembrane region" description="Helical" evidence="5">
    <location>
        <begin position="35"/>
        <end position="59"/>
    </location>
</feature>
<dbReference type="PROSITE" id="PS00668">
    <property type="entry name" value="COMPLEX1_ND1_2"/>
    <property type="match status" value="1"/>
</dbReference>
<evidence type="ECO:0000256" key="4">
    <source>
        <dbReference type="ARBA" id="ARBA00023136"/>
    </source>
</evidence>
<dbReference type="PANTHER" id="PTHR11432:SF3">
    <property type="entry name" value="NADH-UBIQUINONE OXIDOREDUCTASE CHAIN 1"/>
    <property type="match status" value="1"/>
</dbReference>
<protein>
    <recommendedName>
        <fullName evidence="5">NADH-quinone oxidoreductase subunit H</fullName>
        <ecNumber evidence="5">7.1.1.-</ecNumber>
    </recommendedName>
    <alternativeName>
        <fullName evidence="5">NADH dehydrogenase I subunit H</fullName>
    </alternativeName>
    <alternativeName>
        <fullName evidence="5">NDH-1 subunit H</fullName>
    </alternativeName>
</protein>
<evidence type="ECO:0000313" key="8">
    <source>
        <dbReference type="EMBL" id="GAA4511579.1"/>
    </source>
</evidence>
<feature type="transmembrane region" description="Helical" evidence="5">
    <location>
        <begin position="390"/>
        <end position="409"/>
    </location>
</feature>
<evidence type="ECO:0000256" key="7">
    <source>
        <dbReference type="SAM" id="MobiDB-lite"/>
    </source>
</evidence>
<organism evidence="8 9">
    <name type="scientific">Actinoallomurus oryzae</name>
    <dbReference type="NCBI Taxonomy" id="502180"/>
    <lineage>
        <taxon>Bacteria</taxon>
        <taxon>Bacillati</taxon>
        <taxon>Actinomycetota</taxon>
        <taxon>Actinomycetes</taxon>
        <taxon>Streptosporangiales</taxon>
        <taxon>Thermomonosporaceae</taxon>
        <taxon>Actinoallomurus</taxon>
    </lineage>
</organism>
<evidence type="ECO:0000256" key="1">
    <source>
        <dbReference type="ARBA" id="ARBA00004141"/>
    </source>
</evidence>
<feature type="transmembrane region" description="Helical" evidence="5">
    <location>
        <begin position="145"/>
        <end position="168"/>
    </location>
</feature>
<feature type="transmembrane region" description="Helical" evidence="5">
    <location>
        <begin position="233"/>
        <end position="251"/>
    </location>
</feature>
<feature type="region of interest" description="Disordered" evidence="7">
    <location>
        <begin position="420"/>
        <end position="463"/>
    </location>
</feature>
<comment type="subunit">
    <text evidence="5">NDH-1 is composed of 14 different subunits. Subunits NuoA, H, J, K, L, M, N constitute the membrane sector of the complex.</text>
</comment>
<feature type="transmembrane region" description="Helical" evidence="5">
    <location>
        <begin position="105"/>
        <end position="125"/>
    </location>
</feature>